<comment type="caution">
    <text evidence="1">The sequence shown here is derived from an EMBL/GenBank/DDBJ whole genome shotgun (WGS) entry which is preliminary data.</text>
</comment>
<dbReference type="Proteomes" id="UP000590442">
    <property type="component" value="Unassembled WGS sequence"/>
</dbReference>
<dbReference type="RefSeq" id="WP_167961954.1">
    <property type="nucleotide sequence ID" value="NZ_JAATJJ010000001.1"/>
</dbReference>
<keyword evidence="2" id="KW-1185">Reference proteome</keyword>
<protein>
    <submittedName>
        <fullName evidence="1">Uncharacterized protein</fullName>
    </submittedName>
</protein>
<dbReference type="EMBL" id="JAATJJ010000001">
    <property type="protein sequence ID" value="NJB70787.1"/>
    <property type="molecule type" value="Genomic_DNA"/>
</dbReference>
<evidence type="ECO:0000313" key="1">
    <source>
        <dbReference type="EMBL" id="NJB70787.1"/>
    </source>
</evidence>
<proteinExistence type="predicted"/>
<sequence length="208" mass="23363">MKKPFFLFLSTLVLTFGKGFSQESGNYLLIINNDTTKINLKQAFEYKAKKGELLTIIVDQPAIQTYSDEMISFQYDKAYGASKTKIDMGIEQIMVMSSDGNGFIVQKYSSMDPSGLINLMMSELIKESITYGYKKTEEPYTKELKSGQTIKGIKNTLEYKGEEIVYMVGAHGGKDEGVLIVTMLQDASYTQNGLPMINLFLDSLQIKE</sequence>
<evidence type="ECO:0000313" key="2">
    <source>
        <dbReference type="Proteomes" id="UP000590442"/>
    </source>
</evidence>
<organism evidence="1 2">
    <name type="scientific">Saonia flava</name>
    <dbReference type="NCBI Taxonomy" id="523696"/>
    <lineage>
        <taxon>Bacteria</taxon>
        <taxon>Pseudomonadati</taxon>
        <taxon>Bacteroidota</taxon>
        <taxon>Flavobacteriia</taxon>
        <taxon>Flavobacteriales</taxon>
        <taxon>Flavobacteriaceae</taxon>
        <taxon>Saonia</taxon>
    </lineage>
</organism>
<accession>A0A846QU90</accession>
<name>A0A846QU90_9FLAO</name>
<dbReference type="AlphaFoldDB" id="A0A846QU90"/>
<gene>
    <name evidence="1" type="ORF">GGR42_001249</name>
</gene>
<reference evidence="1 2" key="1">
    <citation type="submission" date="2020-03" db="EMBL/GenBank/DDBJ databases">
        <title>Genomic Encyclopedia of Type Strains, Phase IV (KMG-IV): sequencing the most valuable type-strain genomes for metagenomic binning, comparative biology and taxonomic classification.</title>
        <authorList>
            <person name="Goeker M."/>
        </authorList>
    </citation>
    <scope>NUCLEOTIDE SEQUENCE [LARGE SCALE GENOMIC DNA]</scope>
    <source>
        <strain evidence="1 2">DSM 29762</strain>
    </source>
</reference>